<evidence type="ECO:0000313" key="2">
    <source>
        <dbReference type="EMBL" id="KAF6003354.1"/>
    </source>
</evidence>
<feature type="compositionally biased region" description="Polar residues" evidence="1">
    <location>
        <begin position="127"/>
        <end position="138"/>
    </location>
</feature>
<feature type="compositionally biased region" description="Polar residues" evidence="1">
    <location>
        <begin position="146"/>
        <end position="156"/>
    </location>
</feature>
<feature type="region of interest" description="Disordered" evidence="1">
    <location>
        <begin position="1"/>
        <end position="90"/>
    </location>
</feature>
<dbReference type="OrthoDB" id="10572502at2759"/>
<protein>
    <submittedName>
        <fullName evidence="2">Uncharacterized protein</fullName>
    </submittedName>
</protein>
<keyword evidence="3" id="KW-1185">Reference proteome</keyword>
<feature type="region of interest" description="Disordered" evidence="1">
    <location>
        <begin position="399"/>
        <end position="419"/>
    </location>
</feature>
<evidence type="ECO:0000256" key="1">
    <source>
        <dbReference type="SAM" id="MobiDB-lite"/>
    </source>
</evidence>
<feature type="compositionally biased region" description="Basic and acidic residues" evidence="1">
    <location>
        <begin position="1"/>
        <end position="10"/>
    </location>
</feature>
<feature type="compositionally biased region" description="Low complexity" evidence="1">
    <location>
        <begin position="559"/>
        <end position="568"/>
    </location>
</feature>
<reference evidence="2 3" key="1">
    <citation type="journal article" date="2020" name="J. Phycol.">
        <title>Comparative genome analysis reveals Cyanidiococcus gen. nov., a new extremophilic red algal genus sister to Cyanidioschyzon (Cyanidioschyzonaceae, Rhodophyta).</title>
        <authorList>
            <person name="Liu S.-L."/>
            <person name="Chiang Y.-R."/>
            <person name="Yoon H.S."/>
            <person name="Fu H.-Y."/>
        </authorList>
    </citation>
    <scope>NUCLEOTIDE SEQUENCE [LARGE SCALE GENOMIC DNA]</scope>
    <source>
        <strain evidence="2 3">THAL066</strain>
    </source>
</reference>
<dbReference type="EMBL" id="VWRR01000007">
    <property type="protein sequence ID" value="KAF6003354.1"/>
    <property type="molecule type" value="Genomic_DNA"/>
</dbReference>
<feature type="region of interest" description="Disordered" evidence="1">
    <location>
        <begin position="125"/>
        <end position="156"/>
    </location>
</feature>
<sequence>MAPRRGERSGKRATATLLPSQAERLGRNDLGGGESAVEGDDFSDQVPGAFGEHAASSDESGQGVGRGSSRRHGEDFAHSTASPSSRGADSGHYLSAVVDLARFETDAAALGVSLGIRRDAGRPFGQALSSRADTNAASSGPMLFDSPTQQSPERPSFSTWLDAATGPDTGVVTTSTCSAQPASMPSLTARPFAQNMSRKSSTTKRHHLSGTKASLLSHERLQNAIDSGADDMPGGVHLRTDDELARAKIFDSLRDPDSDRGALMLADRDQAGVAGTSVRESATLRGSGSASLAMPNQALNWDDEIPQYMAHDGTEQLGRSAGASPLERHLHCPKCSDPELNKPVCPACRQRHHRMLKHAPDGRCQWGEVCRLCSRRQRQRARRKSVLPVWDALDLDATSSGRAGVRGGGDNDVDDEGTNAHLDASASLLSEGTLGDHGLLLTTAKRVRRNHVGLSRRAGGAGRGPGQDGTTPSGAADKNAPGSSFQSRSTLDALLLHQNCQACCPTQVCGNCRKRHSRMMQRQGVCDWGDACRLCTRKRRKQLDLSHSSETGSVPLPFETTPETSSSAVAATTLPAAAWHDDHQSLAISP</sequence>
<organism evidence="2 3">
    <name type="scientific">Cyanidiococcus yangmingshanensis</name>
    <dbReference type="NCBI Taxonomy" id="2690220"/>
    <lineage>
        <taxon>Eukaryota</taxon>
        <taxon>Rhodophyta</taxon>
        <taxon>Bangiophyceae</taxon>
        <taxon>Cyanidiales</taxon>
        <taxon>Cyanidiaceae</taxon>
        <taxon>Cyanidiococcus</taxon>
    </lineage>
</organism>
<evidence type="ECO:0000313" key="3">
    <source>
        <dbReference type="Proteomes" id="UP000530660"/>
    </source>
</evidence>
<feature type="region of interest" description="Disordered" evidence="1">
    <location>
        <begin position="543"/>
        <end position="568"/>
    </location>
</feature>
<proteinExistence type="predicted"/>
<feature type="region of interest" description="Disordered" evidence="1">
    <location>
        <begin position="453"/>
        <end position="486"/>
    </location>
</feature>
<dbReference type="Proteomes" id="UP000530660">
    <property type="component" value="Unassembled WGS sequence"/>
</dbReference>
<dbReference type="AlphaFoldDB" id="A0A7J7IL46"/>
<name>A0A7J7IL46_9RHOD</name>
<accession>A0A7J7IL46</accession>
<comment type="caution">
    <text evidence="2">The sequence shown here is derived from an EMBL/GenBank/DDBJ whole genome shotgun (WGS) entry which is preliminary data.</text>
</comment>
<gene>
    <name evidence="2" type="ORF">F1559_003810</name>
</gene>